<dbReference type="InterPro" id="IPR045860">
    <property type="entry name" value="Snake_toxin-like_sf"/>
</dbReference>
<dbReference type="VEuPathDB" id="VectorBase:BGLB009762"/>
<protein>
    <recommendedName>
        <fullName evidence="4">Protein sleepless</fullName>
    </recommendedName>
</protein>
<dbReference type="AlphaFoldDB" id="A0A2C9JXT8"/>
<gene>
    <name evidence="2" type="primary">106072296</name>
</gene>
<evidence type="ECO:0000313" key="2">
    <source>
        <dbReference type="EnsemblMetazoa" id="BGLB009762-PB"/>
    </source>
</evidence>
<dbReference type="Proteomes" id="UP000076420">
    <property type="component" value="Unassembled WGS sequence"/>
</dbReference>
<feature type="signal peptide" evidence="1">
    <location>
        <begin position="1"/>
        <end position="22"/>
    </location>
</feature>
<proteinExistence type="predicted"/>
<keyword evidence="1" id="KW-0732">Signal</keyword>
<evidence type="ECO:0000256" key="1">
    <source>
        <dbReference type="SAM" id="SignalP"/>
    </source>
</evidence>
<evidence type="ECO:0000313" key="3">
    <source>
        <dbReference type="Proteomes" id="UP000076420"/>
    </source>
</evidence>
<name>A0A2C9JXT8_BIOGL</name>
<reference evidence="2" key="1">
    <citation type="submission" date="2020-05" db="UniProtKB">
        <authorList>
            <consortium name="EnsemblMetazoa"/>
        </authorList>
    </citation>
    <scope>IDENTIFICATION</scope>
    <source>
        <strain evidence="2">BB02</strain>
    </source>
</reference>
<dbReference type="SUPFAM" id="SSF57302">
    <property type="entry name" value="Snake toxin-like"/>
    <property type="match status" value="1"/>
</dbReference>
<dbReference type="KEGG" id="bgt:106072296"/>
<sequence>MNIDTAIWSFGILALVLKFVDGTILCSMCSSDQKPDCEINPPEPQPCPEVGSGLVKSCSIVRIINKSTGEQSMYIRSCATSTKSSGCVDTRPGFKTCATICYTDGCNASWSMHALSKTAFHLLYASLLVTLLFCKLSL</sequence>
<accession>A0A2C9JXT8</accession>
<evidence type="ECO:0008006" key="4">
    <source>
        <dbReference type="Google" id="ProtNLM"/>
    </source>
</evidence>
<feature type="chain" id="PRO_5012609626" description="Protein sleepless" evidence="1">
    <location>
        <begin position="23"/>
        <end position="138"/>
    </location>
</feature>
<dbReference type="EnsemblMetazoa" id="BGLB009762-RB">
    <property type="protein sequence ID" value="BGLB009762-PB"/>
    <property type="gene ID" value="BGLB009762"/>
</dbReference>
<organism evidence="2 3">
    <name type="scientific">Biomphalaria glabrata</name>
    <name type="common">Bloodfluke planorb</name>
    <name type="synonym">Freshwater snail</name>
    <dbReference type="NCBI Taxonomy" id="6526"/>
    <lineage>
        <taxon>Eukaryota</taxon>
        <taxon>Metazoa</taxon>
        <taxon>Spiralia</taxon>
        <taxon>Lophotrochozoa</taxon>
        <taxon>Mollusca</taxon>
        <taxon>Gastropoda</taxon>
        <taxon>Heterobranchia</taxon>
        <taxon>Euthyneura</taxon>
        <taxon>Panpulmonata</taxon>
        <taxon>Hygrophila</taxon>
        <taxon>Lymnaeoidea</taxon>
        <taxon>Planorbidae</taxon>
        <taxon>Biomphalaria</taxon>
    </lineage>
</organism>